<dbReference type="InterPro" id="IPR009003">
    <property type="entry name" value="Peptidase_S1_PA"/>
</dbReference>
<dbReference type="GO" id="GO:0006508">
    <property type="term" value="P:proteolysis"/>
    <property type="evidence" value="ECO:0007669"/>
    <property type="project" value="UniProtKB-KW"/>
</dbReference>
<keyword evidence="2" id="KW-0812">Transmembrane</keyword>
<evidence type="ECO:0000313" key="4">
    <source>
        <dbReference type="Proteomes" id="UP001236369"/>
    </source>
</evidence>
<name>A0ABU0HQB9_9HYPH</name>
<feature type="compositionally biased region" description="Low complexity" evidence="1">
    <location>
        <begin position="540"/>
        <end position="559"/>
    </location>
</feature>
<feature type="compositionally biased region" description="Pro residues" evidence="1">
    <location>
        <begin position="560"/>
        <end position="571"/>
    </location>
</feature>
<dbReference type="RefSeq" id="WP_238253314.1">
    <property type="nucleotide sequence ID" value="NZ_BPQX01000078.1"/>
</dbReference>
<protein>
    <submittedName>
        <fullName evidence="3">S1-C subfamily serine protease</fullName>
    </submittedName>
</protein>
<evidence type="ECO:0000313" key="3">
    <source>
        <dbReference type="EMBL" id="MDQ0444132.1"/>
    </source>
</evidence>
<keyword evidence="2" id="KW-1133">Transmembrane helix</keyword>
<dbReference type="PANTHER" id="PTHR43019:SF23">
    <property type="entry name" value="PROTEASE DO-LIKE 5, CHLOROPLASTIC"/>
    <property type="match status" value="1"/>
</dbReference>
<keyword evidence="2" id="KW-0472">Membrane</keyword>
<dbReference type="InterPro" id="IPR001940">
    <property type="entry name" value="Peptidase_S1C"/>
</dbReference>
<organism evidence="3 4">
    <name type="scientific">Methylobacterium persicinum</name>
    <dbReference type="NCBI Taxonomy" id="374426"/>
    <lineage>
        <taxon>Bacteria</taxon>
        <taxon>Pseudomonadati</taxon>
        <taxon>Pseudomonadota</taxon>
        <taxon>Alphaproteobacteria</taxon>
        <taxon>Hyphomicrobiales</taxon>
        <taxon>Methylobacteriaceae</taxon>
        <taxon>Methylobacterium</taxon>
    </lineage>
</organism>
<dbReference type="InterPro" id="IPR043504">
    <property type="entry name" value="Peptidase_S1_PA_chymotrypsin"/>
</dbReference>
<dbReference type="GO" id="GO:0008233">
    <property type="term" value="F:peptidase activity"/>
    <property type="evidence" value="ECO:0007669"/>
    <property type="project" value="UniProtKB-KW"/>
</dbReference>
<accession>A0ABU0HQB9</accession>
<dbReference type="Pfam" id="PF13365">
    <property type="entry name" value="Trypsin_2"/>
    <property type="match status" value="1"/>
</dbReference>
<feature type="transmembrane region" description="Helical" evidence="2">
    <location>
        <begin position="206"/>
        <end position="235"/>
    </location>
</feature>
<gene>
    <name evidence="3" type="ORF">QO016_003642</name>
</gene>
<reference evidence="3 4" key="1">
    <citation type="submission" date="2023-07" db="EMBL/GenBank/DDBJ databases">
        <title>Genomic Encyclopedia of Type Strains, Phase IV (KMG-IV): sequencing the most valuable type-strain genomes for metagenomic binning, comparative biology and taxonomic classification.</title>
        <authorList>
            <person name="Goeker M."/>
        </authorList>
    </citation>
    <scope>NUCLEOTIDE SEQUENCE [LARGE SCALE GENOMIC DNA]</scope>
    <source>
        <strain evidence="3 4">DSM 19562</strain>
    </source>
</reference>
<feature type="region of interest" description="Disordered" evidence="1">
    <location>
        <begin position="280"/>
        <end position="320"/>
    </location>
</feature>
<dbReference type="PRINTS" id="PR00834">
    <property type="entry name" value="PROTEASES2C"/>
</dbReference>
<dbReference type="Proteomes" id="UP001236369">
    <property type="component" value="Unassembled WGS sequence"/>
</dbReference>
<comment type="caution">
    <text evidence="3">The sequence shown here is derived from an EMBL/GenBank/DDBJ whole genome shotgun (WGS) entry which is preliminary data.</text>
</comment>
<feature type="region of interest" description="Disordered" evidence="1">
    <location>
        <begin position="540"/>
        <end position="571"/>
    </location>
</feature>
<proteinExistence type="predicted"/>
<keyword evidence="3" id="KW-0645">Protease</keyword>
<dbReference type="EMBL" id="JAUSVV010000010">
    <property type="protein sequence ID" value="MDQ0444132.1"/>
    <property type="molecule type" value="Genomic_DNA"/>
</dbReference>
<dbReference type="SUPFAM" id="SSF50494">
    <property type="entry name" value="Trypsin-like serine proteases"/>
    <property type="match status" value="1"/>
</dbReference>
<keyword evidence="3" id="KW-0378">Hydrolase</keyword>
<dbReference type="PANTHER" id="PTHR43019">
    <property type="entry name" value="SERINE ENDOPROTEASE DEGS"/>
    <property type="match status" value="1"/>
</dbReference>
<evidence type="ECO:0000256" key="1">
    <source>
        <dbReference type="SAM" id="MobiDB-lite"/>
    </source>
</evidence>
<dbReference type="Gene3D" id="2.40.10.10">
    <property type="entry name" value="Trypsin-like serine proteases"/>
    <property type="match status" value="2"/>
</dbReference>
<sequence>MTGSMRFVASRTLAGLDPIRIDDRIILEDYERLRRLVLTRCGASVADLFAEPVISRSNGAAPARVDWYTHLDGPIRPLAELDPAVAEPAAQRLRSALAALTPLLRDREVGAFAAACLNLASPLAVLAVGDTPLLVDWGLLPQGLAADDRARGRHFASTLGAFAPAAMPSPPTSRDDWAAHVEPFPAADPPVSRRLRRSPAWPRRRVVTAPVVATTVAGLLLALSFVPGVLVFPVLPQSVSAESRTLQTAWLDGLRRRRDALVASERFDCPRLRTELPTLVPQSPASVRLPTDPAAPPQARTGLEAPAAQANPGARPADGLTDRLERGTVLILAGNATGSGFFVADDLVVTNRHVVEGAPSLLIAGRHAGLVPATLVRVGDEGTLTDFALLRLPSQSGGRALSVAPPGRPLTPVVASGFPGLHLGTDPIFARLREGDAGASRDLVPVLQSGVVNHLQRYEAEAVTLVLHSAEIAPGNSGGPLVDYCGRVVGVNTFGRTDEQMPVTARYALGSDGLLAFLTKAGIAITPDTRACDLQASPRVAAAAPVEPAAPTGQAAPRTPARPPAVPPSAR</sequence>
<keyword evidence="4" id="KW-1185">Reference proteome</keyword>
<evidence type="ECO:0000256" key="2">
    <source>
        <dbReference type="SAM" id="Phobius"/>
    </source>
</evidence>